<evidence type="ECO:0000256" key="1">
    <source>
        <dbReference type="SAM" id="Phobius"/>
    </source>
</evidence>
<feature type="transmembrane region" description="Helical" evidence="1">
    <location>
        <begin position="526"/>
        <end position="548"/>
    </location>
</feature>
<feature type="transmembrane region" description="Helical" evidence="1">
    <location>
        <begin position="496"/>
        <end position="514"/>
    </location>
</feature>
<keyword evidence="1" id="KW-0472">Membrane</keyword>
<dbReference type="InterPro" id="IPR002656">
    <property type="entry name" value="Acyl_transf_3_dom"/>
</dbReference>
<dbReference type="InterPro" id="IPR052728">
    <property type="entry name" value="O2_lipid_transport_reg"/>
</dbReference>
<keyword evidence="2" id="KW-0732">Signal</keyword>
<keyword evidence="5" id="KW-1185">Reference proteome</keyword>
<proteinExistence type="predicted"/>
<feature type="transmembrane region" description="Helical" evidence="1">
    <location>
        <begin position="601"/>
        <end position="620"/>
    </location>
</feature>
<feature type="transmembrane region" description="Helical" evidence="1">
    <location>
        <begin position="636"/>
        <end position="658"/>
    </location>
</feature>
<dbReference type="Pfam" id="PF01757">
    <property type="entry name" value="Acyl_transf_3"/>
    <property type="match status" value="1"/>
</dbReference>
<feature type="chain" id="PRO_5041230022" description="Nose resistant-to-fluoxetine protein N-terminal domain-containing protein" evidence="2">
    <location>
        <begin position="19"/>
        <end position="693"/>
    </location>
</feature>
<gene>
    <name evidence="4" type="ORF">CYNAS_LOCUS6624</name>
</gene>
<feature type="transmembrane region" description="Helical" evidence="1">
    <location>
        <begin position="263"/>
        <end position="283"/>
    </location>
</feature>
<dbReference type="InterPro" id="IPR006621">
    <property type="entry name" value="Nose-resist-to-fluoxetine_N"/>
</dbReference>
<feature type="transmembrane region" description="Helical" evidence="1">
    <location>
        <begin position="568"/>
        <end position="589"/>
    </location>
</feature>
<evidence type="ECO:0000259" key="3">
    <source>
        <dbReference type="SMART" id="SM00703"/>
    </source>
</evidence>
<evidence type="ECO:0000313" key="4">
    <source>
        <dbReference type="EMBL" id="CAJ0594641.1"/>
    </source>
</evidence>
<dbReference type="EMBL" id="CATQJL010000112">
    <property type="protein sequence ID" value="CAJ0594641.1"/>
    <property type="molecule type" value="Genomic_DNA"/>
</dbReference>
<feature type="transmembrane region" description="Helical" evidence="1">
    <location>
        <begin position="455"/>
        <end position="476"/>
    </location>
</feature>
<protein>
    <recommendedName>
        <fullName evidence="3">Nose resistant-to-fluoxetine protein N-terminal domain-containing protein</fullName>
    </recommendedName>
</protein>
<feature type="domain" description="Nose resistant-to-fluoxetine protein N-terminal" evidence="3">
    <location>
        <begin position="45"/>
        <end position="188"/>
    </location>
</feature>
<reference evidence="4" key="1">
    <citation type="submission" date="2023-07" db="EMBL/GenBank/DDBJ databases">
        <authorList>
            <consortium name="CYATHOMIX"/>
        </authorList>
    </citation>
    <scope>NUCLEOTIDE SEQUENCE</scope>
    <source>
        <strain evidence="4">N/A</strain>
    </source>
</reference>
<keyword evidence="1" id="KW-0812">Transmembrane</keyword>
<feature type="transmembrane region" description="Helical" evidence="1">
    <location>
        <begin position="196"/>
        <end position="220"/>
    </location>
</feature>
<feature type="transmembrane region" description="Helical" evidence="1">
    <location>
        <begin position="303"/>
        <end position="328"/>
    </location>
</feature>
<dbReference type="PANTHER" id="PTHR11161:SF0">
    <property type="entry name" value="O-ACYLTRANSFERASE LIKE PROTEIN"/>
    <property type="match status" value="1"/>
</dbReference>
<dbReference type="Pfam" id="PF20146">
    <property type="entry name" value="NRF"/>
    <property type="match status" value="1"/>
</dbReference>
<comment type="caution">
    <text evidence="4">The sequence shown here is derived from an EMBL/GenBank/DDBJ whole genome shotgun (WGS) entry which is preliminary data.</text>
</comment>
<keyword evidence="1" id="KW-1133">Transmembrane helix</keyword>
<evidence type="ECO:0000313" key="5">
    <source>
        <dbReference type="Proteomes" id="UP001176961"/>
    </source>
</evidence>
<dbReference type="PANTHER" id="PTHR11161">
    <property type="entry name" value="O-ACYLTRANSFERASE"/>
    <property type="match status" value="1"/>
</dbReference>
<feature type="signal peptide" evidence="2">
    <location>
        <begin position="1"/>
        <end position="18"/>
    </location>
</feature>
<name>A0AA36GM95_CYLNA</name>
<accession>A0AA36GM95</accession>
<feature type="transmembrane region" description="Helical" evidence="1">
    <location>
        <begin position="423"/>
        <end position="448"/>
    </location>
</feature>
<feature type="transmembrane region" description="Helical" evidence="1">
    <location>
        <begin position="349"/>
        <end position="370"/>
    </location>
</feature>
<dbReference type="SMART" id="SM00703">
    <property type="entry name" value="NRF"/>
    <property type="match status" value="1"/>
</dbReference>
<evidence type="ECO:0000256" key="2">
    <source>
        <dbReference type="SAM" id="SignalP"/>
    </source>
</evidence>
<sequence length="693" mass="78277">MLLFCAVIFVGAIQLVDADPFGQFPFPFPIGPIDPSEFLNVTDLSEQCLTDVNRFTSSLNTYVQTFTECQQAGGCTKEQQRVLDEHIFAVQQIDSFGKIPAGLLEYTIVNTGSYSECMDLVAPYKVQFCYVAANVALEGPQVGGLGPKVAVCMPRSCTETDITKILEGTGIQQYVPINFTASANCVPLKNTYSANFWIFICFLAFFVIWAIAATFTDYVIDTYYKDRVYGTGMKVFLTYSIYTNGAGLMDVSPYKKGTIKSLASIRFISMTWVVAGHVLMDIMVSDTLKPVMEIWNPFLSTTIINAFFSVDTFFVLSGILVSYLFFKVRPSAAYVRNPMVWVMHYVHRYLRLTPPIMVFIWFYVAITPLINGPWAQSATGMQTSAYKPCEKYWWHNLLYINNFFNMTQNCYGITWYLAVDMQLYVVAPVFLIIFYISSFAGSVLVCLCIAGSIAYVYYISIHLDLPAIMVGAFAMNDVTNFGLKLMDFFDLYYQKPWSRCTPYLIGFVVGYFLASGKKPKLNKMLIVSLWGLAAAIALASLYGPHRYIKGEDYWSNIVSGTYNNFSRFGWSIAIAWVVIANHLGWGGIIADFMDHPLWQPLGRLSYCGYIVHFFLISYILDLDDRPSHFVSIWRTYIYAGIPTVVVSYVFAFFWSCLFEVPIIRLEKMLTANLTPKKSPASPKQVAQKATKEA</sequence>
<dbReference type="AlphaFoldDB" id="A0AA36GM95"/>
<dbReference type="GO" id="GO:0016747">
    <property type="term" value="F:acyltransferase activity, transferring groups other than amino-acyl groups"/>
    <property type="evidence" value="ECO:0007669"/>
    <property type="project" value="InterPro"/>
</dbReference>
<dbReference type="Proteomes" id="UP001176961">
    <property type="component" value="Unassembled WGS sequence"/>
</dbReference>
<organism evidence="4 5">
    <name type="scientific">Cylicocyclus nassatus</name>
    <name type="common">Nematode worm</name>
    <dbReference type="NCBI Taxonomy" id="53992"/>
    <lineage>
        <taxon>Eukaryota</taxon>
        <taxon>Metazoa</taxon>
        <taxon>Ecdysozoa</taxon>
        <taxon>Nematoda</taxon>
        <taxon>Chromadorea</taxon>
        <taxon>Rhabditida</taxon>
        <taxon>Rhabditina</taxon>
        <taxon>Rhabditomorpha</taxon>
        <taxon>Strongyloidea</taxon>
        <taxon>Strongylidae</taxon>
        <taxon>Cylicocyclus</taxon>
    </lineage>
</organism>